<evidence type="ECO:0000256" key="2">
    <source>
        <dbReference type="ARBA" id="ARBA00004429"/>
    </source>
</evidence>
<dbReference type="RefSeq" id="WP_002707801.1">
    <property type="nucleotide sequence ID" value="NZ_JH651384.1"/>
</dbReference>
<comment type="subcellular location">
    <subcellularLocation>
        <location evidence="2">Cell inner membrane</location>
        <topology evidence="2">Multi-pass membrane protein</topology>
    </subcellularLocation>
</comment>
<feature type="transmembrane region" description="Helical" evidence="13">
    <location>
        <begin position="135"/>
        <end position="156"/>
    </location>
</feature>
<keyword evidence="8 13" id="KW-0812">Transmembrane</keyword>
<evidence type="ECO:0000256" key="1">
    <source>
        <dbReference type="ARBA" id="ARBA00002442"/>
    </source>
</evidence>
<reference evidence="15" key="1">
    <citation type="journal article" date="2011" name="Stand. Genomic Sci.">
        <title>Genome sequence of the filamentous, gliding Thiothrix nivea neotype strain (JP2(T)).</title>
        <authorList>
            <person name="Lapidus A."/>
            <person name="Nolan M."/>
            <person name="Lucas S."/>
            <person name="Glavina Del Rio T."/>
            <person name="Tice H."/>
            <person name="Cheng J.F."/>
            <person name="Tapia R."/>
            <person name="Han C."/>
            <person name="Goodwin L."/>
            <person name="Pitluck S."/>
            <person name="Liolios K."/>
            <person name="Pagani I."/>
            <person name="Ivanova N."/>
            <person name="Huntemann M."/>
            <person name="Mavromatis K."/>
            <person name="Mikhailova N."/>
            <person name="Pati A."/>
            <person name="Chen A."/>
            <person name="Palaniappan K."/>
            <person name="Land M."/>
            <person name="Brambilla E.M."/>
            <person name="Rohde M."/>
            <person name="Abt B."/>
            <person name="Verbarg S."/>
            <person name="Goker M."/>
            <person name="Bristow J."/>
            <person name="Eisen J.A."/>
            <person name="Markowitz V."/>
            <person name="Hugenholtz P."/>
            <person name="Kyrpides N.C."/>
            <person name="Klenk H.P."/>
            <person name="Woyke T."/>
        </authorList>
    </citation>
    <scope>NUCLEOTIDE SEQUENCE [LARGE SCALE GENOMIC DNA]</scope>
    <source>
        <strain evidence="15">ATCC 35100 / DSM 5205 / JP2</strain>
    </source>
</reference>
<evidence type="ECO:0000256" key="11">
    <source>
        <dbReference type="ARBA" id="ARBA00023136"/>
    </source>
</evidence>
<dbReference type="InterPro" id="IPR026031">
    <property type="entry name" value="Cyt_c_CcmB_bac"/>
</dbReference>
<feature type="transmembrane region" description="Helical" evidence="13">
    <location>
        <begin position="25"/>
        <end position="43"/>
    </location>
</feature>
<proteinExistence type="inferred from homology"/>
<evidence type="ECO:0000256" key="13">
    <source>
        <dbReference type="SAM" id="Phobius"/>
    </source>
</evidence>
<accession>A0A656HBY7</accession>
<organism evidence="14 15">
    <name type="scientific">Thiothrix nivea (strain ATCC 35100 / DSM 5205 / JP2)</name>
    <dbReference type="NCBI Taxonomy" id="870187"/>
    <lineage>
        <taxon>Bacteria</taxon>
        <taxon>Pseudomonadati</taxon>
        <taxon>Pseudomonadota</taxon>
        <taxon>Gammaproteobacteria</taxon>
        <taxon>Thiotrichales</taxon>
        <taxon>Thiotrichaceae</taxon>
        <taxon>Thiothrix</taxon>
    </lineage>
</organism>
<dbReference type="GO" id="GO:0005886">
    <property type="term" value="C:plasma membrane"/>
    <property type="evidence" value="ECO:0007669"/>
    <property type="project" value="UniProtKB-SubCell"/>
</dbReference>
<evidence type="ECO:0000313" key="15">
    <source>
        <dbReference type="Proteomes" id="UP000005317"/>
    </source>
</evidence>
<evidence type="ECO:0000256" key="4">
    <source>
        <dbReference type="ARBA" id="ARBA00016452"/>
    </source>
</evidence>
<dbReference type="Proteomes" id="UP000005317">
    <property type="component" value="Unassembled WGS sequence"/>
</dbReference>
<evidence type="ECO:0000256" key="3">
    <source>
        <dbReference type="ARBA" id="ARBA00010544"/>
    </source>
</evidence>
<keyword evidence="5 12" id="KW-0813">Transport</keyword>
<keyword evidence="9 12" id="KW-0201">Cytochrome c-type biogenesis</keyword>
<protein>
    <recommendedName>
        <fullName evidence="4 12">Heme exporter protein B</fullName>
    </recommendedName>
</protein>
<dbReference type="EMBL" id="JH651384">
    <property type="protein sequence ID" value="EIJ33853.1"/>
    <property type="molecule type" value="Genomic_DNA"/>
</dbReference>
<keyword evidence="11 12" id="KW-0472">Membrane</keyword>
<evidence type="ECO:0000256" key="9">
    <source>
        <dbReference type="ARBA" id="ARBA00022748"/>
    </source>
</evidence>
<dbReference type="OrthoDB" id="9799895at2"/>
<evidence type="ECO:0000256" key="6">
    <source>
        <dbReference type="ARBA" id="ARBA00022475"/>
    </source>
</evidence>
<feature type="transmembrane region" description="Helical" evidence="13">
    <location>
        <begin position="196"/>
        <end position="219"/>
    </location>
</feature>
<evidence type="ECO:0000256" key="5">
    <source>
        <dbReference type="ARBA" id="ARBA00022448"/>
    </source>
</evidence>
<keyword evidence="10 13" id="KW-1133">Transmembrane helix</keyword>
<evidence type="ECO:0000256" key="12">
    <source>
        <dbReference type="PIRNR" id="PIRNR002764"/>
    </source>
</evidence>
<dbReference type="PANTHER" id="PTHR30070">
    <property type="entry name" value="HEME EXPORTER PROTEIN B"/>
    <property type="match status" value="1"/>
</dbReference>
<keyword evidence="7 12" id="KW-0997">Cell inner membrane</keyword>
<feature type="transmembrane region" description="Helical" evidence="13">
    <location>
        <begin position="49"/>
        <end position="70"/>
    </location>
</feature>
<evidence type="ECO:0000313" key="14">
    <source>
        <dbReference type="EMBL" id="EIJ33853.1"/>
    </source>
</evidence>
<evidence type="ECO:0000256" key="7">
    <source>
        <dbReference type="ARBA" id="ARBA00022519"/>
    </source>
</evidence>
<comment type="similarity">
    <text evidence="3 12">Belongs to the CcmB/CycW/HelB family.</text>
</comment>
<keyword evidence="15" id="KW-1185">Reference proteome</keyword>
<dbReference type="PANTHER" id="PTHR30070:SF1">
    <property type="entry name" value="CYTOCHROME C BIOGENESIS B-RELATED"/>
    <property type="match status" value="1"/>
</dbReference>
<dbReference type="NCBIfam" id="TIGR01190">
    <property type="entry name" value="ccmB"/>
    <property type="match status" value="1"/>
</dbReference>
<name>A0A656HBY7_THINJ</name>
<dbReference type="GO" id="GO:1903607">
    <property type="term" value="P:cytochrome c biosynthetic process"/>
    <property type="evidence" value="ECO:0007669"/>
    <property type="project" value="TreeGrafter"/>
</dbReference>
<dbReference type="GO" id="GO:0015232">
    <property type="term" value="F:heme transmembrane transporter activity"/>
    <property type="evidence" value="ECO:0007669"/>
    <property type="project" value="InterPro"/>
</dbReference>
<keyword evidence="6 12" id="KW-1003">Cell membrane</keyword>
<dbReference type="AlphaFoldDB" id="A0A656HBY7"/>
<evidence type="ECO:0000256" key="10">
    <source>
        <dbReference type="ARBA" id="ARBA00022989"/>
    </source>
</evidence>
<dbReference type="PRINTS" id="PR01414">
    <property type="entry name" value="CCMBBIOGNSIS"/>
</dbReference>
<feature type="transmembrane region" description="Helical" evidence="13">
    <location>
        <begin position="163"/>
        <end position="184"/>
    </location>
</feature>
<dbReference type="GO" id="GO:0017004">
    <property type="term" value="P:cytochrome complex assembly"/>
    <property type="evidence" value="ECO:0007669"/>
    <property type="project" value="UniProtKB-KW"/>
</dbReference>
<sequence length="225" mass="23559">MRVASAFAALLKQDFMVAFRHRNEILNPLLFFTLVTLLFPLGVGPSPKLLQTIAPGILWVAALLAALLAADNLFRTDYEDGTLEQLVLSPQPLPVMVTAKVLAHWLVSAVPLLLLAPLLAVSFGLDAHSIGIAELTLLLGTPVLSFVGAIGVALTVSLKRSGMLLALLVLPLYVPVLIFGSNAIDAAAAGLPVSGQLYLLAAMLVLSVTLAPVAIAAALRMSVSQ</sequence>
<evidence type="ECO:0000256" key="8">
    <source>
        <dbReference type="ARBA" id="ARBA00022692"/>
    </source>
</evidence>
<dbReference type="PIRSF" id="PIRSF002764">
    <property type="entry name" value="CcmB"/>
    <property type="match status" value="1"/>
</dbReference>
<dbReference type="InterPro" id="IPR003544">
    <property type="entry name" value="Cyt_c_biogenesis_CcmB"/>
</dbReference>
<gene>
    <name evidence="14" type="ORF">Thini_1235</name>
</gene>
<dbReference type="Pfam" id="PF03379">
    <property type="entry name" value="CcmB"/>
    <property type="match status" value="1"/>
</dbReference>
<feature type="transmembrane region" description="Helical" evidence="13">
    <location>
        <begin position="101"/>
        <end position="123"/>
    </location>
</feature>
<comment type="function">
    <text evidence="1 12">Required for the export of heme to the periplasm for the biogenesis of c-type cytochromes.</text>
</comment>